<evidence type="ECO:0000313" key="5">
    <source>
        <dbReference type="WBParaSite" id="ACAC_0001136101-mRNA-1"/>
    </source>
</evidence>
<dbReference type="Proteomes" id="UP000035642">
    <property type="component" value="Unassembled WGS sequence"/>
</dbReference>
<dbReference type="GO" id="GO:0005085">
    <property type="term" value="F:guanyl-nucleotide exchange factor activity"/>
    <property type="evidence" value="ECO:0007669"/>
    <property type="project" value="InterPro"/>
</dbReference>
<evidence type="ECO:0000256" key="2">
    <source>
        <dbReference type="ARBA" id="ARBA00044345"/>
    </source>
</evidence>
<keyword evidence="4" id="KW-1185">Reference proteome</keyword>
<dbReference type="WBParaSite" id="ACAC_0001136101-mRNA-1">
    <property type="protein sequence ID" value="ACAC_0001136101-mRNA-1"/>
    <property type="gene ID" value="ACAC_0001136101"/>
</dbReference>
<dbReference type="InterPro" id="IPR051956">
    <property type="entry name" value="eIF2B_epsilon"/>
</dbReference>
<dbReference type="STRING" id="6313.A0A0K0DJ22"/>
<organism evidence="4 5">
    <name type="scientific">Angiostrongylus cantonensis</name>
    <name type="common">Rat lungworm</name>
    <dbReference type="NCBI Taxonomy" id="6313"/>
    <lineage>
        <taxon>Eukaryota</taxon>
        <taxon>Metazoa</taxon>
        <taxon>Ecdysozoa</taxon>
        <taxon>Nematoda</taxon>
        <taxon>Chromadorea</taxon>
        <taxon>Rhabditida</taxon>
        <taxon>Rhabditina</taxon>
        <taxon>Rhabditomorpha</taxon>
        <taxon>Strongyloidea</taxon>
        <taxon>Metastrongylidae</taxon>
        <taxon>Angiostrongylus</taxon>
    </lineage>
</organism>
<dbReference type="InterPro" id="IPR044123">
    <property type="entry name" value="W2_eIF2B_epsilon"/>
</dbReference>
<dbReference type="SUPFAM" id="SSF53448">
    <property type="entry name" value="Nucleotide-diphospho-sugar transferases"/>
    <property type="match status" value="1"/>
</dbReference>
<dbReference type="Gene3D" id="3.90.550.10">
    <property type="entry name" value="Spore Coat Polysaccharide Biosynthesis Protein SpsA, Chain A"/>
    <property type="match status" value="1"/>
</dbReference>
<name>A0A0K0DJ22_ANGCA</name>
<dbReference type="GO" id="GO:0003743">
    <property type="term" value="F:translation initiation factor activity"/>
    <property type="evidence" value="ECO:0007669"/>
    <property type="project" value="TreeGrafter"/>
</dbReference>
<evidence type="ECO:0000259" key="3">
    <source>
        <dbReference type="PROSITE" id="PS51363"/>
    </source>
</evidence>
<dbReference type="Gene3D" id="1.25.40.180">
    <property type="match status" value="1"/>
</dbReference>
<feature type="domain" description="W2" evidence="3">
    <location>
        <begin position="327"/>
        <end position="434"/>
    </location>
</feature>
<protein>
    <recommendedName>
        <fullName evidence="1">Translation initiation factor eIF2B subunit epsilon</fullName>
    </recommendedName>
    <alternativeName>
        <fullName evidence="2">eIF2B GDP-GTP exchange factor subunit epsilon</fullName>
    </alternativeName>
</protein>
<dbReference type="InterPro" id="IPR029044">
    <property type="entry name" value="Nucleotide-diphossugar_trans"/>
</dbReference>
<reference evidence="4" key="1">
    <citation type="submission" date="2012-09" db="EMBL/GenBank/DDBJ databases">
        <authorList>
            <person name="Martin A.A."/>
        </authorList>
    </citation>
    <scope>NUCLEOTIDE SEQUENCE</scope>
</reference>
<dbReference type="PROSITE" id="PS51363">
    <property type="entry name" value="W2"/>
    <property type="match status" value="1"/>
</dbReference>
<proteinExistence type="predicted"/>
<dbReference type="AlphaFoldDB" id="A0A0K0DJ22"/>
<evidence type="ECO:0000256" key="1">
    <source>
        <dbReference type="ARBA" id="ARBA00044144"/>
    </source>
</evidence>
<dbReference type="PANTHER" id="PTHR45887:SF1">
    <property type="entry name" value="TRANSLATION INITIATION FACTOR EIF-2B SUBUNIT EPSILON"/>
    <property type="match status" value="1"/>
</dbReference>
<dbReference type="GO" id="GO:0031369">
    <property type="term" value="F:translation initiation factor binding"/>
    <property type="evidence" value="ECO:0007669"/>
    <property type="project" value="InterPro"/>
</dbReference>
<dbReference type="CDD" id="cd11558">
    <property type="entry name" value="W2_eIF2B_epsilon"/>
    <property type="match status" value="1"/>
</dbReference>
<dbReference type="InterPro" id="IPR003307">
    <property type="entry name" value="W2_domain"/>
</dbReference>
<evidence type="ECO:0000313" key="4">
    <source>
        <dbReference type="Proteomes" id="UP000035642"/>
    </source>
</evidence>
<dbReference type="GO" id="GO:0005851">
    <property type="term" value="C:eukaryotic translation initiation factor 2B complex"/>
    <property type="evidence" value="ECO:0007669"/>
    <property type="project" value="TreeGrafter"/>
</dbReference>
<dbReference type="InterPro" id="IPR016024">
    <property type="entry name" value="ARM-type_fold"/>
</dbReference>
<sequence length="434" mass="49331">MYSKNDEVLRRNFASLENNLFIGKAFGSRGICCRIFWMSYKKEQKKDNEPLTCVIVADSYDARFAPLLTTCLQTICNVPLIYYTLSWIMRTEIRKVLLVVSEKNSDLLKKVERSWSHCFESFSVISCKDANSVGDALRELDSRGLLTGDFLLLSNPATFTSATLQAQIAAFRCRRIENKNNVMTLIYSDLKTAKNAVIGIEASKAKFARKPDFISNTVIRRDILDSGVALCSLNIAAQFSDNFDFQHRDDVIRDILVNEEILLQNIHVEILDPFEAAFFPNFLVHLMRCYSGPNSLLVNCIIGEKCVIGADCRIVDAVLGNGIRIPDGTNLQKQSIISSEVCHESLIIMMHNLILEINSSKLAYNISMEDVAKYVFFAFLCLPGNDSWIKLKELCQKWILLLQNYYKPKKSQIQLLLAIEVNVNVCNQLFVYYL</sequence>
<dbReference type="PANTHER" id="PTHR45887">
    <property type="entry name" value="TRANSLATION INITIATION FACTOR EIF-2B SUBUNIT EPSILON"/>
    <property type="match status" value="1"/>
</dbReference>
<reference evidence="5" key="2">
    <citation type="submission" date="2017-02" db="UniProtKB">
        <authorList>
            <consortium name="WormBaseParasite"/>
        </authorList>
    </citation>
    <scope>IDENTIFICATION</scope>
</reference>
<accession>A0A0K0DJ22</accession>
<dbReference type="SUPFAM" id="SSF48371">
    <property type="entry name" value="ARM repeat"/>
    <property type="match status" value="1"/>
</dbReference>